<reference evidence="3" key="1">
    <citation type="journal article" date="2023" name="Mol. Phylogenet. Evol.">
        <title>Genome-scale phylogeny and comparative genomics of the fungal order Sordariales.</title>
        <authorList>
            <person name="Hensen N."/>
            <person name="Bonometti L."/>
            <person name="Westerberg I."/>
            <person name="Brannstrom I.O."/>
            <person name="Guillou S."/>
            <person name="Cros-Aarteil S."/>
            <person name="Calhoun S."/>
            <person name="Haridas S."/>
            <person name="Kuo A."/>
            <person name="Mondo S."/>
            <person name="Pangilinan J."/>
            <person name="Riley R."/>
            <person name="LaButti K."/>
            <person name="Andreopoulos B."/>
            <person name="Lipzen A."/>
            <person name="Chen C."/>
            <person name="Yan M."/>
            <person name="Daum C."/>
            <person name="Ng V."/>
            <person name="Clum A."/>
            <person name="Steindorff A."/>
            <person name="Ohm R.A."/>
            <person name="Martin F."/>
            <person name="Silar P."/>
            <person name="Natvig D.O."/>
            <person name="Lalanne C."/>
            <person name="Gautier V."/>
            <person name="Ament-Velasquez S.L."/>
            <person name="Kruys A."/>
            <person name="Hutchinson M.I."/>
            <person name="Powell A.J."/>
            <person name="Barry K."/>
            <person name="Miller A.N."/>
            <person name="Grigoriev I.V."/>
            <person name="Debuchy R."/>
            <person name="Gladieux P."/>
            <person name="Hiltunen Thoren M."/>
            <person name="Johannesson H."/>
        </authorList>
    </citation>
    <scope>NUCLEOTIDE SEQUENCE</scope>
    <source>
        <strain evidence="3">PSN243</strain>
    </source>
</reference>
<keyword evidence="1" id="KW-0677">Repeat</keyword>
<name>A0AAV9GBC8_9PEZI</name>
<gene>
    <name evidence="3" type="ORF">QBC34DRAFT_332566</name>
</gene>
<dbReference type="GO" id="GO:0045944">
    <property type="term" value="P:positive regulation of transcription by RNA polymerase II"/>
    <property type="evidence" value="ECO:0007669"/>
    <property type="project" value="TreeGrafter"/>
</dbReference>
<organism evidence="3 4">
    <name type="scientific">Podospora aff. communis PSN243</name>
    <dbReference type="NCBI Taxonomy" id="3040156"/>
    <lineage>
        <taxon>Eukaryota</taxon>
        <taxon>Fungi</taxon>
        <taxon>Dikarya</taxon>
        <taxon>Ascomycota</taxon>
        <taxon>Pezizomycotina</taxon>
        <taxon>Sordariomycetes</taxon>
        <taxon>Sordariomycetidae</taxon>
        <taxon>Sordariales</taxon>
        <taxon>Podosporaceae</taxon>
        <taxon>Podospora</taxon>
    </lineage>
</organism>
<accession>A0AAV9GBC8</accession>
<evidence type="ECO:0000313" key="3">
    <source>
        <dbReference type="EMBL" id="KAK4445778.1"/>
    </source>
</evidence>
<keyword evidence="2" id="KW-0040">ANK repeat</keyword>
<dbReference type="SUPFAM" id="SSF48403">
    <property type="entry name" value="Ankyrin repeat"/>
    <property type="match status" value="1"/>
</dbReference>
<dbReference type="PANTHER" id="PTHR24193">
    <property type="entry name" value="ANKYRIN REPEAT PROTEIN"/>
    <property type="match status" value="1"/>
</dbReference>
<dbReference type="InterPro" id="IPR036770">
    <property type="entry name" value="Ankyrin_rpt-contain_sf"/>
</dbReference>
<comment type="caution">
    <text evidence="3">The sequence shown here is derived from an EMBL/GenBank/DDBJ whole genome shotgun (WGS) entry which is preliminary data.</text>
</comment>
<reference evidence="3" key="2">
    <citation type="submission" date="2023-05" db="EMBL/GenBank/DDBJ databases">
        <authorList>
            <consortium name="Lawrence Berkeley National Laboratory"/>
            <person name="Steindorff A."/>
            <person name="Hensen N."/>
            <person name="Bonometti L."/>
            <person name="Westerberg I."/>
            <person name="Brannstrom I.O."/>
            <person name="Guillou S."/>
            <person name="Cros-Aarteil S."/>
            <person name="Calhoun S."/>
            <person name="Haridas S."/>
            <person name="Kuo A."/>
            <person name="Mondo S."/>
            <person name="Pangilinan J."/>
            <person name="Riley R."/>
            <person name="Labutti K."/>
            <person name="Andreopoulos B."/>
            <person name="Lipzen A."/>
            <person name="Chen C."/>
            <person name="Yanf M."/>
            <person name="Daum C."/>
            <person name="Ng V."/>
            <person name="Clum A."/>
            <person name="Ohm R."/>
            <person name="Martin F."/>
            <person name="Silar P."/>
            <person name="Natvig D."/>
            <person name="Lalanne C."/>
            <person name="Gautier V."/>
            <person name="Ament-Velasquez S.L."/>
            <person name="Kruys A."/>
            <person name="Hutchinson M.I."/>
            <person name="Powell A.J."/>
            <person name="Barry K."/>
            <person name="Miller A.N."/>
            <person name="Grigoriev I.V."/>
            <person name="Debuchy R."/>
            <person name="Gladieux P."/>
            <person name="Thoren M.H."/>
            <person name="Johannesson H."/>
        </authorList>
    </citation>
    <scope>NUCLEOTIDE SEQUENCE</scope>
    <source>
        <strain evidence="3">PSN243</strain>
    </source>
</reference>
<sequence>MDPLRPERHANESMFDRCPNEILLMFAAPLRNTPKTYTSALAALARTSQRFRPVFEEELYKYNIRRQGSSVMAWAASKGLISTMEKAVHFGAPIDSPVEFEVQIQHRPSDPSLTTARQVTAPPLHYAVVSGEDDAVCWLLDREASLDSGSNDMCRCWFDDDLKMLPLHLSICHERTSTAKILLSRGAGLILAYRPDDPKPPPIRDEYESHAWHFACYMGNVDLVRFLEDKYQGISHSRLRNNATALHAAASAHGNTALG</sequence>
<evidence type="ECO:0000313" key="4">
    <source>
        <dbReference type="Proteomes" id="UP001321760"/>
    </source>
</evidence>
<evidence type="ECO:0000256" key="1">
    <source>
        <dbReference type="ARBA" id="ARBA00022737"/>
    </source>
</evidence>
<dbReference type="SMART" id="SM00248">
    <property type="entry name" value="ANK"/>
    <property type="match status" value="4"/>
</dbReference>
<protein>
    <recommendedName>
        <fullName evidence="5">Ankyrin repeat protein</fullName>
    </recommendedName>
</protein>
<dbReference type="InterPro" id="IPR050663">
    <property type="entry name" value="Ankyrin-SOCS_Box"/>
</dbReference>
<keyword evidence="4" id="KW-1185">Reference proteome</keyword>
<dbReference type="GO" id="GO:0000976">
    <property type="term" value="F:transcription cis-regulatory region binding"/>
    <property type="evidence" value="ECO:0007669"/>
    <property type="project" value="TreeGrafter"/>
</dbReference>
<feature type="non-terminal residue" evidence="3">
    <location>
        <position position="259"/>
    </location>
</feature>
<dbReference type="GO" id="GO:0005634">
    <property type="term" value="C:nucleus"/>
    <property type="evidence" value="ECO:0007669"/>
    <property type="project" value="TreeGrafter"/>
</dbReference>
<dbReference type="AlphaFoldDB" id="A0AAV9GBC8"/>
<dbReference type="Gene3D" id="1.25.40.20">
    <property type="entry name" value="Ankyrin repeat-containing domain"/>
    <property type="match status" value="1"/>
</dbReference>
<dbReference type="EMBL" id="MU865962">
    <property type="protein sequence ID" value="KAK4445778.1"/>
    <property type="molecule type" value="Genomic_DNA"/>
</dbReference>
<dbReference type="Proteomes" id="UP001321760">
    <property type="component" value="Unassembled WGS sequence"/>
</dbReference>
<evidence type="ECO:0008006" key="5">
    <source>
        <dbReference type="Google" id="ProtNLM"/>
    </source>
</evidence>
<dbReference type="InterPro" id="IPR002110">
    <property type="entry name" value="Ankyrin_rpt"/>
</dbReference>
<proteinExistence type="predicted"/>
<evidence type="ECO:0000256" key="2">
    <source>
        <dbReference type="ARBA" id="ARBA00023043"/>
    </source>
</evidence>
<dbReference type="PANTHER" id="PTHR24193:SF121">
    <property type="entry name" value="ADA2A-CONTAINING COMPLEX COMPONENT 3, ISOFORM D"/>
    <property type="match status" value="1"/>
</dbReference>